<comment type="caution">
    <text evidence="2">The sequence shown here is derived from an EMBL/GenBank/DDBJ whole genome shotgun (WGS) entry which is preliminary data.</text>
</comment>
<dbReference type="InterPro" id="IPR002818">
    <property type="entry name" value="DJ-1/PfpI"/>
</dbReference>
<organism evidence="2 3">
    <name type="scientific">Alkaliphilus hydrothermalis</name>
    <dbReference type="NCBI Taxonomy" id="1482730"/>
    <lineage>
        <taxon>Bacteria</taxon>
        <taxon>Bacillati</taxon>
        <taxon>Bacillota</taxon>
        <taxon>Clostridia</taxon>
        <taxon>Peptostreptococcales</taxon>
        <taxon>Natronincolaceae</taxon>
        <taxon>Alkaliphilus</taxon>
    </lineage>
</organism>
<keyword evidence="3" id="KW-1185">Reference proteome</keyword>
<name>A0ABS2NLA1_9FIRM</name>
<dbReference type="Pfam" id="PF01965">
    <property type="entry name" value="DJ-1_PfpI"/>
    <property type="match status" value="1"/>
</dbReference>
<dbReference type="InterPro" id="IPR029062">
    <property type="entry name" value="Class_I_gatase-like"/>
</dbReference>
<dbReference type="Proteomes" id="UP001314796">
    <property type="component" value="Unassembled WGS sequence"/>
</dbReference>
<protein>
    <submittedName>
        <fullName evidence="2">Intracellular protease/amidase</fullName>
    </submittedName>
</protein>
<dbReference type="EMBL" id="JAFBEE010000001">
    <property type="protein sequence ID" value="MBM7613718.1"/>
    <property type="molecule type" value="Genomic_DNA"/>
</dbReference>
<sequence>MGKILVFIYDDMADFEITLATHLLGINGGKKIMTIAYEKKLIKSRAGMTYLPDIMVKDVVIDEETEGILITGGWNGEIREELMELIRNLNQENKLLAAVCAGPRFLAKAGVLNDRNYTTSIIEWTEQHREQFKDEIDPFPRENFENKRVMRDQNIITAQGVAFIDFAIEICDYFFMFEDAEDRANFRKYFTEC</sequence>
<dbReference type="GO" id="GO:0006508">
    <property type="term" value="P:proteolysis"/>
    <property type="evidence" value="ECO:0007669"/>
    <property type="project" value="UniProtKB-KW"/>
</dbReference>
<dbReference type="Gene3D" id="3.40.50.880">
    <property type="match status" value="1"/>
</dbReference>
<dbReference type="RefSeq" id="WP_204399998.1">
    <property type="nucleotide sequence ID" value="NZ_JAFBEE010000001.1"/>
</dbReference>
<keyword evidence="2" id="KW-0645">Protease</keyword>
<dbReference type="SUPFAM" id="SSF52317">
    <property type="entry name" value="Class I glutamine amidotransferase-like"/>
    <property type="match status" value="1"/>
</dbReference>
<feature type="domain" description="DJ-1/PfpI" evidence="1">
    <location>
        <begin position="3"/>
        <end position="171"/>
    </location>
</feature>
<accession>A0ABS2NLA1</accession>
<dbReference type="InterPro" id="IPR052158">
    <property type="entry name" value="INH-QAR"/>
</dbReference>
<evidence type="ECO:0000313" key="3">
    <source>
        <dbReference type="Proteomes" id="UP001314796"/>
    </source>
</evidence>
<evidence type="ECO:0000259" key="1">
    <source>
        <dbReference type="Pfam" id="PF01965"/>
    </source>
</evidence>
<proteinExistence type="predicted"/>
<reference evidence="2 3" key="1">
    <citation type="submission" date="2021-01" db="EMBL/GenBank/DDBJ databases">
        <title>Genomic Encyclopedia of Type Strains, Phase IV (KMG-IV): sequencing the most valuable type-strain genomes for metagenomic binning, comparative biology and taxonomic classification.</title>
        <authorList>
            <person name="Goeker M."/>
        </authorList>
    </citation>
    <scope>NUCLEOTIDE SEQUENCE [LARGE SCALE GENOMIC DNA]</scope>
    <source>
        <strain evidence="2 3">DSM 25890</strain>
    </source>
</reference>
<keyword evidence="2" id="KW-0378">Hydrolase</keyword>
<dbReference type="GO" id="GO:0008233">
    <property type="term" value="F:peptidase activity"/>
    <property type="evidence" value="ECO:0007669"/>
    <property type="project" value="UniProtKB-KW"/>
</dbReference>
<dbReference type="PANTHER" id="PTHR43130:SF14">
    <property type="entry name" value="DJ-1_PFPI DOMAIN-CONTAINING PROTEIN"/>
    <property type="match status" value="1"/>
</dbReference>
<evidence type="ECO:0000313" key="2">
    <source>
        <dbReference type="EMBL" id="MBM7613718.1"/>
    </source>
</evidence>
<dbReference type="PANTHER" id="PTHR43130">
    <property type="entry name" value="ARAC-FAMILY TRANSCRIPTIONAL REGULATOR"/>
    <property type="match status" value="1"/>
</dbReference>
<gene>
    <name evidence="2" type="ORF">JOC73_000226</name>
</gene>